<sequence length="42" mass="5076">MNDERMLLRIILSRKALKSFVMFMINFITNLFIVDYKSNIHV</sequence>
<name>A0A0X8X2R1_9SPHI</name>
<protein>
    <submittedName>
        <fullName evidence="1">Uncharacterized protein</fullName>
    </submittedName>
</protein>
<evidence type="ECO:0000313" key="2">
    <source>
        <dbReference type="Proteomes" id="UP000218263"/>
    </source>
</evidence>
<keyword evidence="2" id="KW-1185">Reference proteome</keyword>
<gene>
    <name evidence="1" type="ORF">MgSA37_02702</name>
</gene>
<dbReference type="KEGG" id="mgot:MgSA37_02702"/>
<dbReference type="EMBL" id="AP017313">
    <property type="protein sequence ID" value="BAU54526.1"/>
    <property type="molecule type" value="Genomic_DNA"/>
</dbReference>
<reference evidence="1 2" key="1">
    <citation type="submission" date="2015-12" db="EMBL/GenBank/DDBJ databases">
        <title>Genome sequence of Mucilaginibacter gotjawali.</title>
        <authorList>
            <person name="Lee J.S."/>
            <person name="Lee K.C."/>
            <person name="Kim K.K."/>
            <person name="Lee B.W."/>
        </authorList>
    </citation>
    <scope>NUCLEOTIDE SEQUENCE [LARGE SCALE GENOMIC DNA]</scope>
    <source>
        <strain evidence="1 2">SA3-7</strain>
    </source>
</reference>
<dbReference type="AlphaFoldDB" id="A0A0X8X2R1"/>
<evidence type="ECO:0000313" key="1">
    <source>
        <dbReference type="EMBL" id="BAU54526.1"/>
    </source>
</evidence>
<dbReference type="Proteomes" id="UP000218263">
    <property type="component" value="Chromosome"/>
</dbReference>
<accession>A0A0X8X2R1</accession>
<organism evidence="1 2">
    <name type="scientific">Mucilaginibacter gotjawali</name>
    <dbReference type="NCBI Taxonomy" id="1550579"/>
    <lineage>
        <taxon>Bacteria</taxon>
        <taxon>Pseudomonadati</taxon>
        <taxon>Bacteroidota</taxon>
        <taxon>Sphingobacteriia</taxon>
        <taxon>Sphingobacteriales</taxon>
        <taxon>Sphingobacteriaceae</taxon>
        <taxon>Mucilaginibacter</taxon>
    </lineage>
</organism>
<proteinExistence type="predicted"/>